<reference evidence="2" key="1">
    <citation type="submission" date="2016-11" db="EMBL/GenBank/DDBJ databases">
        <authorList>
            <person name="Varghese N."/>
            <person name="Submissions S."/>
        </authorList>
    </citation>
    <scope>NUCLEOTIDE SEQUENCE [LARGE SCALE GENOMIC DNA]</scope>
    <source>
        <strain evidence="2">DSM 12395</strain>
    </source>
</reference>
<evidence type="ECO:0000313" key="1">
    <source>
        <dbReference type="EMBL" id="SHF59926.1"/>
    </source>
</evidence>
<gene>
    <name evidence="1" type="ORF">SAMN02745133_03066</name>
</gene>
<keyword evidence="2" id="KW-1185">Reference proteome</keyword>
<proteinExistence type="predicted"/>
<dbReference type="Proteomes" id="UP000184148">
    <property type="component" value="Unassembled WGS sequence"/>
</dbReference>
<sequence>MCYRSFAWKTKNRITTIETIIDQFPQHEKWLTYSYSGEAYLPHSYIARWIEESVNKHIYKKTTLVFFCIYNLIKTKNRKKDTDEKRGRACFVG</sequence>
<name>A0A1M5CYZ7_9FIRM</name>
<dbReference type="AlphaFoldDB" id="A0A1M5CYZ7"/>
<organism evidence="1 2">
    <name type="scientific">Desulforamulus putei DSM 12395</name>
    <dbReference type="NCBI Taxonomy" id="1121429"/>
    <lineage>
        <taxon>Bacteria</taxon>
        <taxon>Bacillati</taxon>
        <taxon>Bacillota</taxon>
        <taxon>Clostridia</taxon>
        <taxon>Eubacteriales</taxon>
        <taxon>Peptococcaceae</taxon>
        <taxon>Desulforamulus</taxon>
    </lineage>
</organism>
<evidence type="ECO:0000313" key="2">
    <source>
        <dbReference type="Proteomes" id="UP000184148"/>
    </source>
</evidence>
<protein>
    <submittedName>
        <fullName evidence="1">Uncharacterized protein</fullName>
    </submittedName>
</protein>
<dbReference type="EMBL" id="FQUY01000039">
    <property type="protein sequence ID" value="SHF59926.1"/>
    <property type="molecule type" value="Genomic_DNA"/>
</dbReference>
<accession>A0A1M5CYZ7</accession>